<sequence length="101" mass="11919">EKMNTIVMKVNIDCQGCRDKMRRALLKIDGMNGFQIDRNKVTANIKGNKDSDKIIKKISRRTGKHVEPWKEEEKPNEKLQEYNYVNNFVMFSEDDEFCTVM</sequence>
<dbReference type="Proteomes" id="UP000824469">
    <property type="component" value="Unassembled WGS sequence"/>
</dbReference>
<dbReference type="GO" id="GO:0046872">
    <property type="term" value="F:metal ion binding"/>
    <property type="evidence" value="ECO:0007669"/>
    <property type="project" value="UniProtKB-KW"/>
</dbReference>
<keyword evidence="2" id="KW-0449">Lipoprotein</keyword>
<evidence type="ECO:0000256" key="3">
    <source>
        <dbReference type="ARBA" id="ARBA00024045"/>
    </source>
</evidence>
<keyword evidence="1" id="KW-0479">Metal-binding</keyword>
<reference evidence="5 6" key="1">
    <citation type="journal article" date="2021" name="Nat. Plants">
        <title>The Taxus genome provides insights into paclitaxel biosynthesis.</title>
        <authorList>
            <person name="Xiong X."/>
            <person name="Gou J."/>
            <person name="Liao Q."/>
            <person name="Li Y."/>
            <person name="Zhou Q."/>
            <person name="Bi G."/>
            <person name="Li C."/>
            <person name="Du R."/>
            <person name="Wang X."/>
            <person name="Sun T."/>
            <person name="Guo L."/>
            <person name="Liang H."/>
            <person name="Lu P."/>
            <person name="Wu Y."/>
            <person name="Zhang Z."/>
            <person name="Ro D.K."/>
            <person name="Shang Y."/>
            <person name="Huang S."/>
            <person name="Yan J."/>
        </authorList>
    </citation>
    <scope>NUCLEOTIDE SEQUENCE [LARGE SCALE GENOMIC DNA]</scope>
    <source>
        <strain evidence="5">Ta-2019</strain>
    </source>
</reference>
<evidence type="ECO:0000259" key="4">
    <source>
        <dbReference type="PROSITE" id="PS50846"/>
    </source>
</evidence>
<dbReference type="PANTHER" id="PTHR45868">
    <property type="entry name" value="HEAVY METAL-ASSOCIATED ISOPRENYLATED PLANT PROTEIN 33-RELATED"/>
    <property type="match status" value="1"/>
</dbReference>
<dbReference type="CDD" id="cd00371">
    <property type="entry name" value="HMA"/>
    <property type="match status" value="1"/>
</dbReference>
<organism evidence="5 6">
    <name type="scientific">Taxus chinensis</name>
    <name type="common">Chinese yew</name>
    <name type="synonym">Taxus wallichiana var. chinensis</name>
    <dbReference type="NCBI Taxonomy" id="29808"/>
    <lineage>
        <taxon>Eukaryota</taxon>
        <taxon>Viridiplantae</taxon>
        <taxon>Streptophyta</taxon>
        <taxon>Embryophyta</taxon>
        <taxon>Tracheophyta</taxon>
        <taxon>Spermatophyta</taxon>
        <taxon>Pinopsida</taxon>
        <taxon>Pinidae</taxon>
        <taxon>Conifers II</taxon>
        <taxon>Cupressales</taxon>
        <taxon>Taxaceae</taxon>
        <taxon>Taxus</taxon>
    </lineage>
</organism>
<protein>
    <recommendedName>
        <fullName evidence="4">HMA domain-containing protein</fullName>
    </recommendedName>
</protein>
<dbReference type="PANTHER" id="PTHR45868:SF80">
    <property type="entry name" value="F15K9.8-RELATED"/>
    <property type="match status" value="1"/>
</dbReference>
<dbReference type="InterPro" id="IPR006121">
    <property type="entry name" value="HMA_dom"/>
</dbReference>
<name>A0AA38L5D9_TAXCH</name>
<dbReference type="Pfam" id="PF00403">
    <property type="entry name" value="HMA"/>
    <property type="match status" value="1"/>
</dbReference>
<dbReference type="SUPFAM" id="SSF55008">
    <property type="entry name" value="HMA, heavy metal-associated domain"/>
    <property type="match status" value="1"/>
</dbReference>
<evidence type="ECO:0000256" key="1">
    <source>
        <dbReference type="ARBA" id="ARBA00022723"/>
    </source>
</evidence>
<keyword evidence="2" id="KW-0636">Prenylation</keyword>
<keyword evidence="6" id="KW-1185">Reference proteome</keyword>
<dbReference type="PROSITE" id="PS50846">
    <property type="entry name" value="HMA_2"/>
    <property type="match status" value="1"/>
</dbReference>
<dbReference type="Gene3D" id="3.30.70.100">
    <property type="match status" value="1"/>
</dbReference>
<dbReference type="AlphaFoldDB" id="A0AA38L5D9"/>
<feature type="domain" description="HMA" evidence="4">
    <location>
        <begin position="3"/>
        <end position="67"/>
    </location>
</feature>
<feature type="non-terminal residue" evidence="5">
    <location>
        <position position="101"/>
    </location>
</feature>
<evidence type="ECO:0000313" key="6">
    <source>
        <dbReference type="Proteomes" id="UP000824469"/>
    </source>
</evidence>
<evidence type="ECO:0000256" key="2">
    <source>
        <dbReference type="ARBA" id="ARBA00023289"/>
    </source>
</evidence>
<dbReference type="EMBL" id="JAHRHJ020000007">
    <property type="protein sequence ID" value="KAH9309307.1"/>
    <property type="molecule type" value="Genomic_DNA"/>
</dbReference>
<dbReference type="OMA" id="SSYIVAM"/>
<gene>
    <name evidence="5" type="ORF">KI387_037218</name>
</gene>
<evidence type="ECO:0000313" key="5">
    <source>
        <dbReference type="EMBL" id="KAH9309307.1"/>
    </source>
</evidence>
<comment type="similarity">
    <text evidence="3">Belongs to the HIPP family.</text>
</comment>
<proteinExistence type="inferred from homology"/>
<comment type="caution">
    <text evidence="5">The sequence shown here is derived from an EMBL/GenBank/DDBJ whole genome shotgun (WGS) entry which is preliminary data.</text>
</comment>
<dbReference type="InterPro" id="IPR036163">
    <property type="entry name" value="HMA_dom_sf"/>
</dbReference>
<accession>A0AA38L5D9</accession>